<name>A0A433SQW1_ELYCH</name>
<dbReference type="InterPro" id="IPR000742">
    <property type="entry name" value="EGF"/>
</dbReference>
<dbReference type="Pfam" id="PF01683">
    <property type="entry name" value="EB"/>
    <property type="match status" value="1"/>
</dbReference>
<keyword evidence="4" id="KW-1185">Reference proteome</keyword>
<feature type="signal peptide" evidence="1">
    <location>
        <begin position="1"/>
        <end position="22"/>
    </location>
</feature>
<dbReference type="OrthoDB" id="6072984at2759"/>
<dbReference type="InterPro" id="IPR003961">
    <property type="entry name" value="FN3_dom"/>
</dbReference>
<dbReference type="InterPro" id="IPR013783">
    <property type="entry name" value="Ig-like_fold"/>
</dbReference>
<feature type="domain" description="Fibronectin type-III" evidence="2">
    <location>
        <begin position="210"/>
        <end position="302"/>
    </location>
</feature>
<dbReference type="PANTHER" id="PTHR46957">
    <property type="entry name" value="CYTOKINE RECEPTOR"/>
    <property type="match status" value="1"/>
</dbReference>
<dbReference type="Pfam" id="PF00041">
    <property type="entry name" value="fn3"/>
    <property type="match status" value="2"/>
</dbReference>
<dbReference type="InterPro" id="IPR050713">
    <property type="entry name" value="RTP_Phos/Ushers"/>
</dbReference>
<dbReference type="SMART" id="SM00181">
    <property type="entry name" value="EGF"/>
    <property type="match status" value="5"/>
</dbReference>
<gene>
    <name evidence="3" type="ORF">EGW08_020617</name>
</gene>
<accession>A0A433SQW1</accession>
<proteinExistence type="predicted"/>
<evidence type="ECO:0000313" key="3">
    <source>
        <dbReference type="EMBL" id="RUS71625.1"/>
    </source>
</evidence>
<evidence type="ECO:0000256" key="1">
    <source>
        <dbReference type="SAM" id="SignalP"/>
    </source>
</evidence>
<dbReference type="SMART" id="SM00060">
    <property type="entry name" value="FN3"/>
    <property type="match status" value="2"/>
</dbReference>
<dbReference type="EMBL" id="RQTK01001186">
    <property type="protein sequence ID" value="RUS71625.1"/>
    <property type="molecule type" value="Genomic_DNA"/>
</dbReference>
<dbReference type="SUPFAM" id="SSF49265">
    <property type="entry name" value="Fibronectin type III"/>
    <property type="match status" value="1"/>
</dbReference>
<comment type="caution">
    <text evidence="3">The sequence shown here is derived from an EMBL/GenBank/DDBJ whole genome shotgun (WGS) entry which is preliminary data.</text>
</comment>
<dbReference type="Gene3D" id="2.60.40.10">
    <property type="entry name" value="Immunoglobulins"/>
    <property type="match status" value="2"/>
</dbReference>
<feature type="domain" description="Fibronectin type-III" evidence="2">
    <location>
        <begin position="350"/>
        <end position="441"/>
    </location>
</feature>
<feature type="chain" id="PRO_5019343883" description="Fibronectin type-III domain-containing protein" evidence="1">
    <location>
        <begin position="23"/>
        <end position="484"/>
    </location>
</feature>
<sequence length="484" mass="51599">MATYASFVIFCVILGNHAVASAGYNETCSQSALCDQDLKCESGTCVCADGYYYSSGSASNCTQKPIIGESCPENVCVDTAVCVLTSSNSSICQCPTETYKQNDTTCVPQSEIGESCNVDAACPGDAMCVQDGNSGPSLCQCPSDFYKLNGTMCALKIDHAEVCFGVSDECGTPDTSCQYSQNGLQQLCLCGPNYFWNDTSSSCENVDALKVTNQEVVSTTENSAVLSWTKPQTTLNLDFQVSGGGTPGQFSESGSTVSTTVTGLTPGTSYVFSVVTVLPFNNNYGVIRSPAVQIQPAWTKTGHGGECDDNVNCVLGPTICRSDISGTSRCLCRDDYFWYNQACQSVDALKVTNQRVESTTVDSAVLSWTKPQTTLNLDFEVSVGGTPGQFFESVSTVSTTVTDLTPGTSYVFSVVTVLSANYYGEIRSPAVQTQPAWTKTGHGGECDDNVNCVLGPTICRSDISGTSRCLCRDDYFWYNQACQS</sequence>
<dbReference type="Proteomes" id="UP000271974">
    <property type="component" value="Unassembled WGS sequence"/>
</dbReference>
<dbReference type="InterPro" id="IPR036116">
    <property type="entry name" value="FN3_sf"/>
</dbReference>
<dbReference type="GO" id="GO:0043235">
    <property type="term" value="C:receptor complex"/>
    <property type="evidence" value="ECO:0007669"/>
    <property type="project" value="TreeGrafter"/>
</dbReference>
<dbReference type="InterPro" id="IPR006149">
    <property type="entry name" value="EB_dom"/>
</dbReference>
<organism evidence="3 4">
    <name type="scientific">Elysia chlorotica</name>
    <name type="common">Eastern emerald elysia</name>
    <name type="synonym">Sea slug</name>
    <dbReference type="NCBI Taxonomy" id="188477"/>
    <lineage>
        <taxon>Eukaryota</taxon>
        <taxon>Metazoa</taxon>
        <taxon>Spiralia</taxon>
        <taxon>Lophotrochozoa</taxon>
        <taxon>Mollusca</taxon>
        <taxon>Gastropoda</taxon>
        <taxon>Heterobranchia</taxon>
        <taxon>Euthyneura</taxon>
        <taxon>Panpulmonata</taxon>
        <taxon>Sacoglossa</taxon>
        <taxon>Placobranchoidea</taxon>
        <taxon>Plakobranchidae</taxon>
        <taxon>Elysia</taxon>
    </lineage>
</organism>
<dbReference type="PANTHER" id="PTHR46957:SF10">
    <property type="entry name" value="PROTEIN TYROSINE PHOSPHATASE, RECEPTOR TYPE, H"/>
    <property type="match status" value="1"/>
</dbReference>
<dbReference type="AlphaFoldDB" id="A0A433SQW1"/>
<dbReference type="PROSITE" id="PS50853">
    <property type="entry name" value="FN3"/>
    <property type="match status" value="2"/>
</dbReference>
<evidence type="ECO:0000313" key="4">
    <source>
        <dbReference type="Proteomes" id="UP000271974"/>
    </source>
</evidence>
<evidence type="ECO:0000259" key="2">
    <source>
        <dbReference type="PROSITE" id="PS50853"/>
    </source>
</evidence>
<keyword evidence="1" id="KW-0732">Signal</keyword>
<reference evidence="3 4" key="1">
    <citation type="submission" date="2019-01" db="EMBL/GenBank/DDBJ databases">
        <title>A draft genome assembly of the solar-powered sea slug Elysia chlorotica.</title>
        <authorList>
            <person name="Cai H."/>
            <person name="Li Q."/>
            <person name="Fang X."/>
            <person name="Li J."/>
            <person name="Curtis N.E."/>
            <person name="Altenburger A."/>
            <person name="Shibata T."/>
            <person name="Feng M."/>
            <person name="Maeda T."/>
            <person name="Schwartz J.A."/>
            <person name="Shigenobu S."/>
            <person name="Lundholm N."/>
            <person name="Nishiyama T."/>
            <person name="Yang H."/>
            <person name="Hasebe M."/>
            <person name="Li S."/>
            <person name="Pierce S.K."/>
            <person name="Wang J."/>
        </authorList>
    </citation>
    <scope>NUCLEOTIDE SEQUENCE [LARGE SCALE GENOMIC DNA]</scope>
    <source>
        <strain evidence="3">EC2010</strain>
        <tissue evidence="3">Whole organism of an adult</tissue>
    </source>
</reference>
<dbReference type="CDD" id="cd00063">
    <property type="entry name" value="FN3"/>
    <property type="match status" value="2"/>
</dbReference>
<feature type="non-terminal residue" evidence="3">
    <location>
        <position position="484"/>
    </location>
</feature>
<protein>
    <recommendedName>
        <fullName evidence="2">Fibronectin type-III domain-containing protein</fullName>
    </recommendedName>
</protein>